<dbReference type="OrthoDB" id="9807202at2"/>
<dbReference type="EMBL" id="PTIY01000003">
    <property type="protein sequence ID" value="PPK72905.1"/>
    <property type="molecule type" value="Genomic_DNA"/>
</dbReference>
<dbReference type="InterPro" id="IPR038592">
    <property type="entry name" value="CheD-like_sf"/>
</dbReference>
<keyword evidence="5" id="KW-1185">Reference proteome</keyword>
<dbReference type="InterPro" id="IPR005659">
    <property type="entry name" value="Chemorcpt_Glu_NH3ase_CheD"/>
</dbReference>
<dbReference type="EC" id="3.5.1.44" evidence="3"/>
<dbReference type="HAMAP" id="MF_01440">
    <property type="entry name" value="CheD"/>
    <property type="match status" value="1"/>
</dbReference>
<dbReference type="RefSeq" id="WP_104422988.1">
    <property type="nucleotide sequence ID" value="NZ_PTIY01000003.1"/>
</dbReference>
<dbReference type="Pfam" id="PF03975">
    <property type="entry name" value="CheD"/>
    <property type="match status" value="1"/>
</dbReference>
<comment type="similarity">
    <text evidence="3">Belongs to the CheD family.</text>
</comment>
<organism evidence="4 5">
    <name type="scientific">Methylobacter tundripaludum</name>
    <dbReference type="NCBI Taxonomy" id="173365"/>
    <lineage>
        <taxon>Bacteria</taxon>
        <taxon>Pseudomonadati</taxon>
        <taxon>Pseudomonadota</taxon>
        <taxon>Gammaproteobacteria</taxon>
        <taxon>Methylococcales</taxon>
        <taxon>Methylococcaceae</taxon>
        <taxon>Methylobacter</taxon>
    </lineage>
</organism>
<dbReference type="PANTHER" id="PTHR35147">
    <property type="entry name" value="CHEMORECEPTOR GLUTAMINE DEAMIDASE CHED-RELATED"/>
    <property type="match status" value="1"/>
</dbReference>
<gene>
    <name evidence="3" type="primary">cheD</name>
    <name evidence="4" type="ORF">B0F88_103344</name>
</gene>
<evidence type="ECO:0000256" key="2">
    <source>
        <dbReference type="ARBA" id="ARBA00022801"/>
    </source>
</evidence>
<dbReference type="AlphaFoldDB" id="A0A2S6H5Z5"/>
<dbReference type="PANTHER" id="PTHR35147:SF3">
    <property type="entry name" value="CHEMORECEPTOR GLUTAMINE DEAMIDASE CHED 1-RELATED"/>
    <property type="match status" value="1"/>
</dbReference>
<keyword evidence="1 3" id="KW-0145">Chemotaxis</keyword>
<comment type="function">
    <text evidence="3">Probably deamidates glutamine residues to glutamate on methyl-accepting chemotaxis receptors (MCPs), playing an important role in chemotaxis.</text>
</comment>
<comment type="caution">
    <text evidence="4">The sequence shown here is derived from an EMBL/GenBank/DDBJ whole genome shotgun (WGS) entry which is preliminary data.</text>
</comment>
<evidence type="ECO:0000313" key="5">
    <source>
        <dbReference type="Proteomes" id="UP000238071"/>
    </source>
</evidence>
<dbReference type="SUPFAM" id="SSF64438">
    <property type="entry name" value="CNF1/YfiH-like putative cysteine hydrolases"/>
    <property type="match status" value="1"/>
</dbReference>
<protein>
    <recommendedName>
        <fullName evidence="3">Probable chemoreceptor glutamine deamidase CheD</fullName>
        <ecNumber evidence="3">3.5.1.44</ecNumber>
    </recommendedName>
</protein>
<evidence type="ECO:0000313" key="4">
    <source>
        <dbReference type="EMBL" id="PPK72905.1"/>
    </source>
</evidence>
<dbReference type="GO" id="GO:0006935">
    <property type="term" value="P:chemotaxis"/>
    <property type="evidence" value="ECO:0007669"/>
    <property type="project" value="UniProtKB-UniRule"/>
</dbReference>
<dbReference type="CDD" id="cd16352">
    <property type="entry name" value="CheD"/>
    <property type="match status" value="1"/>
</dbReference>
<evidence type="ECO:0000256" key="1">
    <source>
        <dbReference type="ARBA" id="ARBA00022500"/>
    </source>
</evidence>
<comment type="catalytic activity">
    <reaction evidence="3">
        <text>L-glutaminyl-[protein] + H2O = L-glutamyl-[protein] + NH4(+)</text>
        <dbReference type="Rhea" id="RHEA:16441"/>
        <dbReference type="Rhea" id="RHEA-COMP:10207"/>
        <dbReference type="Rhea" id="RHEA-COMP:10208"/>
        <dbReference type="ChEBI" id="CHEBI:15377"/>
        <dbReference type="ChEBI" id="CHEBI:28938"/>
        <dbReference type="ChEBI" id="CHEBI:29973"/>
        <dbReference type="ChEBI" id="CHEBI:30011"/>
        <dbReference type="EC" id="3.5.1.44"/>
    </reaction>
</comment>
<dbReference type="GO" id="GO:0050568">
    <property type="term" value="F:protein-glutamine glutaminase activity"/>
    <property type="evidence" value="ECO:0007669"/>
    <property type="project" value="UniProtKB-UniRule"/>
</dbReference>
<dbReference type="Proteomes" id="UP000238071">
    <property type="component" value="Unassembled WGS sequence"/>
</dbReference>
<proteinExistence type="inferred from homology"/>
<evidence type="ECO:0000256" key="3">
    <source>
        <dbReference type="HAMAP-Rule" id="MF_01440"/>
    </source>
</evidence>
<name>A0A2S6H5Z5_9GAMM</name>
<dbReference type="InterPro" id="IPR011324">
    <property type="entry name" value="Cytotoxic_necrot_fac-like_cat"/>
</dbReference>
<accession>A0A2S6H5Z5</accession>
<reference evidence="4 5" key="1">
    <citation type="submission" date="2018-02" db="EMBL/GenBank/DDBJ databases">
        <title>Subsurface microbial communities from deep shales in Ohio and West Virginia, USA.</title>
        <authorList>
            <person name="Wrighton K."/>
        </authorList>
    </citation>
    <scope>NUCLEOTIDE SEQUENCE [LARGE SCALE GENOMIC DNA]</scope>
    <source>
        <strain evidence="4 5">OWC-G53F</strain>
    </source>
</reference>
<sequence length="176" mass="19993">MITPLHPLEIFLQPGDYYFGGRDTRIRTVLGSCVSMAFWHPQLLIGGMCHYMLPKRGSERRVGDRPVPDGRYADEAIALLMKKIDAVGAPYKEYQVKLFGGGNMFPERHKNRMPEIGIQNVQAARRLAKQHGFACVSEHLGDIGYRNVIFEVWSGDVWVKHSNVMSNIEHDPINRS</sequence>
<dbReference type="Gene3D" id="3.30.1330.200">
    <property type="match status" value="1"/>
</dbReference>
<keyword evidence="2 3" id="KW-0378">Hydrolase</keyword>